<sequence>MDADLVVVGAGFSGLWAALHAVNDTPGRSVVVLEAETTGFGASGRNGGFLEASLTHGIANGVSHWPGDLAALERLGAENFATIVHVIRDASLDVGLEVTGATAVATEPWHIDELEEAVELYRQHGERVELLDRPAMRARVDSPTYIGGLYVPDGTALVNPARLAWGLRSLAESKGVVFREDSPVRKVVRSGTSLVVEAPEGSVCTRKVLVATNAYRGPVRSMRRYIVPVYDYVLMTEPLDAGQMASIGWDGREGLADASSQFHYYRLTTDNRILWGGYDAVYRFSNAVGSKYDAAGDTHRILAEHFFATFPQLEGLTFTHRWGGPIATTTQFTATWGTSHDGDLSWVGGYTGLGVGASRFGARVALDLLDGRSSEVTELDMVRNRPMPFPPEPFRYVGIQMTRKAIARSDAHGGRRGLWLKILDRFGVGFDS</sequence>
<dbReference type="EC" id="1.1.1.122" evidence="2"/>
<dbReference type="SUPFAM" id="SSF51905">
    <property type="entry name" value="FAD/NAD(P)-binding domain"/>
    <property type="match status" value="1"/>
</dbReference>
<dbReference type="Gene3D" id="3.30.9.10">
    <property type="entry name" value="D-Amino Acid Oxidase, subunit A, domain 2"/>
    <property type="match status" value="1"/>
</dbReference>
<dbReference type="Gene3D" id="3.50.50.60">
    <property type="entry name" value="FAD/NAD(P)-binding domain"/>
    <property type="match status" value="1"/>
</dbReference>
<organism evidence="2">
    <name type="scientific">hydrothermal vent metagenome</name>
    <dbReference type="NCBI Taxonomy" id="652676"/>
    <lineage>
        <taxon>unclassified sequences</taxon>
        <taxon>metagenomes</taxon>
        <taxon>ecological metagenomes</taxon>
    </lineage>
</organism>
<dbReference type="Pfam" id="PF01266">
    <property type="entry name" value="DAO"/>
    <property type="match status" value="1"/>
</dbReference>
<proteinExistence type="predicted"/>
<protein>
    <submittedName>
        <fullName evidence="2">L-fuco-beta-pyranose dehydrogenase</fullName>
        <ecNumber evidence="2">1.1.1.122</ecNumber>
    </submittedName>
</protein>
<dbReference type="GO" id="GO:0047834">
    <property type="term" value="F:D-threo-aldose 1-dehydrogenase activity"/>
    <property type="evidence" value="ECO:0007669"/>
    <property type="project" value="UniProtKB-EC"/>
</dbReference>
<name>A0A3B0THC9_9ZZZZ</name>
<gene>
    <name evidence="2" type="ORF">MNBD_ACTINO01-1717</name>
</gene>
<dbReference type="EMBL" id="UOEI01000473">
    <property type="protein sequence ID" value="VAW06456.1"/>
    <property type="molecule type" value="Genomic_DNA"/>
</dbReference>
<reference evidence="2" key="1">
    <citation type="submission" date="2018-06" db="EMBL/GenBank/DDBJ databases">
        <authorList>
            <person name="Zhirakovskaya E."/>
        </authorList>
    </citation>
    <scope>NUCLEOTIDE SEQUENCE</scope>
</reference>
<feature type="domain" description="FAD dependent oxidoreductase" evidence="1">
    <location>
        <begin position="4"/>
        <end position="365"/>
    </location>
</feature>
<evidence type="ECO:0000313" key="2">
    <source>
        <dbReference type="EMBL" id="VAW06456.1"/>
    </source>
</evidence>
<dbReference type="GO" id="GO:0005737">
    <property type="term" value="C:cytoplasm"/>
    <property type="evidence" value="ECO:0007669"/>
    <property type="project" value="TreeGrafter"/>
</dbReference>
<dbReference type="InterPro" id="IPR006076">
    <property type="entry name" value="FAD-dep_OxRdtase"/>
</dbReference>
<dbReference type="InterPro" id="IPR036188">
    <property type="entry name" value="FAD/NAD-bd_sf"/>
</dbReference>
<dbReference type="PANTHER" id="PTHR13847:SF281">
    <property type="entry name" value="FAD DEPENDENT OXIDOREDUCTASE DOMAIN-CONTAINING PROTEIN"/>
    <property type="match status" value="1"/>
</dbReference>
<accession>A0A3B0THC9</accession>
<dbReference type="PANTHER" id="PTHR13847">
    <property type="entry name" value="SARCOSINE DEHYDROGENASE-RELATED"/>
    <property type="match status" value="1"/>
</dbReference>
<dbReference type="AlphaFoldDB" id="A0A3B0THC9"/>
<keyword evidence="2" id="KW-0560">Oxidoreductase</keyword>
<evidence type="ECO:0000259" key="1">
    <source>
        <dbReference type="Pfam" id="PF01266"/>
    </source>
</evidence>